<dbReference type="Proteomes" id="UP000641206">
    <property type="component" value="Unassembled WGS sequence"/>
</dbReference>
<dbReference type="CDD" id="cd07010">
    <property type="entry name" value="cupin_PMI_type_I_N_bac"/>
    <property type="match status" value="1"/>
</dbReference>
<sequence>MEKKLYYIEPVFESKLWGGNTLKKYFNFNTDLENIALAYHVIALPNHLDCNVKDLNIPLSEFYQRNKNELFKCDREALPVRTDSSNAVDKLSIQLHPNDEYGLKHDNMAGKVESTIVLTHDENGKKLMGHHAKTREEFKQLVEKKDWDTLFRIVDYKKGQFTHLPTGTLHGSLEVPENKESIHFTFETNSDLTYRLYDFDRNDPNRPLHVEKIIDTVNVPDNEINPLDPVIESREGYRLIKYVDEKGIFTSFQLEVSSGGIYNMDEFVFLTCVNGEGRINDYDIKLGETIFVPAKFGDLKLSGKMKLCGISYKG</sequence>
<comment type="similarity">
    <text evidence="3">Belongs to the mannose-6-phosphate isomerase type 1 family.</text>
</comment>
<organism evidence="5 6">
    <name type="scientific">Oceanobacillus neutriphilus</name>
    <dbReference type="NCBI Taxonomy" id="531815"/>
    <lineage>
        <taxon>Bacteria</taxon>
        <taxon>Bacillati</taxon>
        <taxon>Bacillota</taxon>
        <taxon>Bacilli</taxon>
        <taxon>Bacillales</taxon>
        <taxon>Bacillaceae</taxon>
        <taxon>Oceanobacillus</taxon>
    </lineage>
</organism>
<dbReference type="EMBL" id="BMLW01000001">
    <property type="protein sequence ID" value="GGP07741.1"/>
    <property type="molecule type" value="Genomic_DNA"/>
</dbReference>
<proteinExistence type="inferred from homology"/>
<comment type="cofactor">
    <cofactor evidence="3">
        <name>Zn(2+)</name>
        <dbReference type="ChEBI" id="CHEBI:29105"/>
    </cofactor>
</comment>
<dbReference type="Gene3D" id="2.60.120.10">
    <property type="entry name" value="Jelly Rolls"/>
    <property type="match status" value="2"/>
</dbReference>
<dbReference type="GO" id="GO:0016853">
    <property type="term" value="F:isomerase activity"/>
    <property type="evidence" value="ECO:0007669"/>
    <property type="project" value="UniProtKB-KW"/>
</dbReference>
<gene>
    <name evidence="5" type="primary">pmi</name>
    <name evidence="5" type="ORF">GCM10011346_04930</name>
</gene>
<dbReference type="SUPFAM" id="SSF51182">
    <property type="entry name" value="RmlC-like cupins"/>
    <property type="match status" value="1"/>
</dbReference>
<evidence type="ECO:0000313" key="5">
    <source>
        <dbReference type="EMBL" id="GGP07741.1"/>
    </source>
</evidence>
<reference evidence="6" key="1">
    <citation type="journal article" date="2019" name="Int. J. Syst. Evol. Microbiol.">
        <title>The Global Catalogue of Microorganisms (GCM) 10K type strain sequencing project: providing services to taxonomists for standard genome sequencing and annotation.</title>
        <authorList>
            <consortium name="The Broad Institute Genomics Platform"/>
            <consortium name="The Broad Institute Genome Sequencing Center for Infectious Disease"/>
            <person name="Wu L."/>
            <person name="Ma J."/>
        </authorList>
    </citation>
    <scope>NUCLEOTIDE SEQUENCE [LARGE SCALE GENOMIC DNA]</scope>
    <source>
        <strain evidence="6">CGMCC 1.7693</strain>
    </source>
</reference>
<dbReference type="InterPro" id="IPR049071">
    <property type="entry name" value="MPI_cupin_dom"/>
</dbReference>
<comment type="caution">
    <text evidence="5">The sequence shown here is derived from an EMBL/GenBank/DDBJ whole genome shotgun (WGS) entry which is preliminary data.</text>
</comment>
<dbReference type="InterPro" id="IPR011051">
    <property type="entry name" value="RmlC_Cupin_sf"/>
</dbReference>
<feature type="domain" description="Mannose-6-phosphate isomerase cupin" evidence="4">
    <location>
        <begin position="262"/>
        <end position="307"/>
    </location>
</feature>
<dbReference type="InterPro" id="IPR051804">
    <property type="entry name" value="Carb_Metab_Reg_Kinase/Isom"/>
</dbReference>
<evidence type="ECO:0000259" key="4">
    <source>
        <dbReference type="Pfam" id="PF21621"/>
    </source>
</evidence>
<dbReference type="RefSeq" id="WP_188732890.1">
    <property type="nucleotide sequence ID" value="NZ_BMLW01000001.1"/>
</dbReference>
<evidence type="ECO:0000256" key="1">
    <source>
        <dbReference type="ARBA" id="ARBA00022723"/>
    </source>
</evidence>
<dbReference type="Pfam" id="PF21621">
    <property type="entry name" value="MPI_cupin_dom"/>
    <property type="match status" value="1"/>
</dbReference>
<keyword evidence="3 5" id="KW-0413">Isomerase</keyword>
<protein>
    <recommendedName>
        <fullName evidence="3">Mannose-6-phosphate isomerase</fullName>
        <ecNumber evidence="3">5.3.1.8</ecNumber>
    </recommendedName>
</protein>
<dbReference type="PANTHER" id="PTHR42742">
    <property type="entry name" value="TRANSCRIPTIONAL REPRESSOR MPRA"/>
    <property type="match status" value="1"/>
</dbReference>
<comment type="catalytic activity">
    <reaction evidence="3">
        <text>D-mannose 6-phosphate = D-fructose 6-phosphate</text>
        <dbReference type="Rhea" id="RHEA:12356"/>
        <dbReference type="ChEBI" id="CHEBI:58735"/>
        <dbReference type="ChEBI" id="CHEBI:61527"/>
        <dbReference type="EC" id="5.3.1.8"/>
    </reaction>
</comment>
<dbReference type="EC" id="5.3.1.8" evidence="3"/>
<accession>A0ABQ2NNE3</accession>
<evidence type="ECO:0000256" key="3">
    <source>
        <dbReference type="PIRNR" id="PIRNR036894"/>
    </source>
</evidence>
<evidence type="ECO:0000256" key="2">
    <source>
        <dbReference type="ARBA" id="ARBA00022833"/>
    </source>
</evidence>
<name>A0ABQ2NNE3_9BACI</name>
<dbReference type="InterPro" id="IPR014710">
    <property type="entry name" value="RmlC-like_jellyroll"/>
</dbReference>
<keyword evidence="1 3" id="KW-0479">Metal-binding</keyword>
<keyword evidence="2 3" id="KW-0862">Zinc</keyword>
<dbReference type="PIRSF" id="PIRSF036894">
    <property type="entry name" value="PMI_Firm_short"/>
    <property type="match status" value="1"/>
</dbReference>
<dbReference type="PANTHER" id="PTHR42742:SF3">
    <property type="entry name" value="FRUCTOKINASE"/>
    <property type="match status" value="1"/>
</dbReference>
<evidence type="ECO:0000313" key="6">
    <source>
        <dbReference type="Proteomes" id="UP000641206"/>
    </source>
</evidence>
<keyword evidence="6" id="KW-1185">Reference proteome</keyword>
<dbReference type="InterPro" id="IPR014628">
    <property type="entry name" value="Man6P_isomerase_Firm_short"/>
</dbReference>